<dbReference type="InterPro" id="IPR036465">
    <property type="entry name" value="vWFA_dom_sf"/>
</dbReference>
<evidence type="ECO:0000256" key="2">
    <source>
        <dbReference type="SAM" id="Phobius"/>
    </source>
</evidence>
<evidence type="ECO:0000259" key="3">
    <source>
        <dbReference type="PROSITE" id="PS50234"/>
    </source>
</evidence>
<evidence type="ECO:0000256" key="1">
    <source>
        <dbReference type="SAM" id="MobiDB-lite"/>
    </source>
</evidence>
<dbReference type="EMBL" id="CP038799">
    <property type="protein sequence ID" value="QIV84336.1"/>
    <property type="molecule type" value="Genomic_DNA"/>
</dbReference>
<keyword evidence="5" id="KW-1185">Reference proteome</keyword>
<keyword evidence="2" id="KW-1133">Transmembrane helix</keyword>
<evidence type="ECO:0000313" key="5">
    <source>
        <dbReference type="Proteomes" id="UP000501849"/>
    </source>
</evidence>
<dbReference type="SMART" id="SM00327">
    <property type="entry name" value="VWA"/>
    <property type="match status" value="1"/>
</dbReference>
<dbReference type="SUPFAM" id="SSF53300">
    <property type="entry name" value="vWA-like"/>
    <property type="match status" value="1"/>
</dbReference>
<feature type="compositionally biased region" description="Acidic residues" evidence="1">
    <location>
        <begin position="56"/>
        <end position="68"/>
    </location>
</feature>
<reference evidence="4 5" key="1">
    <citation type="submission" date="2019-04" db="EMBL/GenBank/DDBJ databases">
        <title>Draft, Whole-Genome Sequence of the Anthracene-degrading Mycobacterium frederiksbergense LB501T, Isolated from a Polycyclic Aromatic Hydrocarbon (PAH)-Contaminated Soil.</title>
        <authorList>
            <person name="Augelletti F."/>
        </authorList>
    </citation>
    <scope>NUCLEOTIDE SEQUENCE [LARGE SCALE GENOMIC DNA]</scope>
    <source>
        <strain evidence="4 5">LB 501T</strain>
    </source>
</reference>
<feature type="transmembrane region" description="Helical" evidence="2">
    <location>
        <begin position="125"/>
        <end position="149"/>
    </location>
</feature>
<dbReference type="KEGG" id="mfre:EXE63_28260"/>
<dbReference type="Gene3D" id="3.40.50.410">
    <property type="entry name" value="von Willebrand factor, type A domain"/>
    <property type="match status" value="1"/>
</dbReference>
<feature type="region of interest" description="Disordered" evidence="1">
    <location>
        <begin position="1"/>
        <end position="93"/>
    </location>
</feature>
<sequence>MGRHSIPDPDEADDRTGNGPDAGYGSEPAGDSDAGFRDAGYGADEYGPGEYRSDDYGSDEYGPDDYQYEVDRGYDEPDPAPRGFPAVADEDSPTQAFSVTGRQRTYEDGEWTGSHRAVTTGRRKVSPVVIGALITVVVVVGAVILWRFFGDALSNRSQASADRCVEGEVTVAVIADPAIAEQVGTFAEQYSATADPVGDRCVQVAVRAADSTAVINGFAESWPGELGDRPALWIPASSISEARLETASGGKTVIDSRPLVSSPVVLAVRPELKDALGQQSWSALPGLQSDPAGLDGLNLPGWGGLKLALPLTDNSDAAYLASEAVAAASAPAGSPGSAGAGAAQRLLAGQPELADAAASTALDALVNAADPATAPVHAVATTEQKLFERGANLDDAAGKLGSWIPSGPAAVADFPAVLLSGDWLSKEQLTAASEFDRFMRKPEQLAELAKAGFRVEGVAPPGSPVTDFPALAQPLSFGDAQSRATLATRMTAPAQSGTVTVMLDQSMPVDEGGRSRLANVTTALNDRLQMLSPTSSVGLWTFDGVAGRSVTTTGPLGDDVGGEPRSAALSTNLQSQTSSGGGAVSFTTLRLIYADALANFRAGEPNSVLVITSGPHTDRSLDGPGLISYIQGAVDTDRPVAVNVINLGDDPDRSTWEEVARASGGEYRNVPSSADPGLADAVADFLG</sequence>
<keyword evidence="2" id="KW-0472">Membrane</keyword>
<keyword evidence="2" id="KW-0812">Transmembrane</keyword>
<dbReference type="InterPro" id="IPR002035">
    <property type="entry name" value="VWF_A"/>
</dbReference>
<gene>
    <name evidence="4" type="ORF">EXE63_28260</name>
</gene>
<protein>
    <recommendedName>
        <fullName evidence="3">VWFA domain-containing protein</fullName>
    </recommendedName>
</protein>
<evidence type="ECO:0000313" key="4">
    <source>
        <dbReference type="EMBL" id="QIV84336.1"/>
    </source>
</evidence>
<dbReference type="AlphaFoldDB" id="A0A6H0SB13"/>
<organism evidence="4 5">
    <name type="scientific">Mycolicibacterium frederiksbergense</name>
    <dbReference type="NCBI Taxonomy" id="117567"/>
    <lineage>
        <taxon>Bacteria</taxon>
        <taxon>Bacillati</taxon>
        <taxon>Actinomycetota</taxon>
        <taxon>Actinomycetes</taxon>
        <taxon>Mycobacteriales</taxon>
        <taxon>Mycobacteriaceae</taxon>
        <taxon>Mycolicibacterium</taxon>
    </lineage>
</organism>
<proteinExistence type="predicted"/>
<dbReference type="Proteomes" id="UP000501849">
    <property type="component" value="Chromosome"/>
</dbReference>
<dbReference type="PROSITE" id="PS50234">
    <property type="entry name" value="VWFA"/>
    <property type="match status" value="1"/>
</dbReference>
<name>A0A6H0SB13_9MYCO</name>
<accession>A0A6H0SB13</accession>
<dbReference type="RefSeq" id="WP_168144672.1">
    <property type="nucleotide sequence ID" value="NZ_CP038799.1"/>
</dbReference>
<feature type="domain" description="VWFA" evidence="3">
    <location>
        <begin position="498"/>
        <end position="686"/>
    </location>
</feature>